<keyword evidence="3" id="KW-0378">Hydrolase</keyword>
<dbReference type="SUPFAM" id="SSF56784">
    <property type="entry name" value="HAD-like"/>
    <property type="match status" value="1"/>
</dbReference>
<keyword evidence="2" id="KW-0479">Metal-binding</keyword>
<evidence type="ECO:0000256" key="2">
    <source>
        <dbReference type="ARBA" id="ARBA00022723"/>
    </source>
</evidence>
<comment type="caution">
    <text evidence="6">The sequence shown here is derived from an EMBL/GenBank/DDBJ whole genome shotgun (WGS) entry which is preliminary data.</text>
</comment>
<keyword evidence="7" id="KW-1185">Reference proteome</keyword>
<gene>
    <name evidence="6" type="ORF">LSCM4_03883</name>
</gene>
<dbReference type="InterPro" id="IPR023214">
    <property type="entry name" value="HAD_sf"/>
</dbReference>
<name>A0A836H3X0_9TRYP</name>
<dbReference type="NCBIfam" id="TIGR01484">
    <property type="entry name" value="HAD-SF-IIB"/>
    <property type="match status" value="1"/>
</dbReference>
<dbReference type="AlphaFoldDB" id="A0A836H3X0"/>
<evidence type="ECO:0000313" key="6">
    <source>
        <dbReference type="EMBL" id="KAG5474708.1"/>
    </source>
</evidence>
<dbReference type="Pfam" id="PF08282">
    <property type="entry name" value="Hydrolase_3"/>
    <property type="match status" value="1"/>
</dbReference>
<evidence type="ECO:0000313" key="7">
    <source>
        <dbReference type="Proteomes" id="UP000674143"/>
    </source>
</evidence>
<protein>
    <recommendedName>
        <fullName evidence="8">Haloacid dehalogenase-like hydrolase</fullName>
    </recommendedName>
</protein>
<dbReference type="GO" id="GO:0046872">
    <property type="term" value="F:metal ion binding"/>
    <property type="evidence" value="ECO:0007669"/>
    <property type="project" value="UniProtKB-KW"/>
</dbReference>
<dbReference type="GO" id="GO:0016787">
    <property type="term" value="F:hydrolase activity"/>
    <property type="evidence" value="ECO:0007669"/>
    <property type="project" value="UniProtKB-KW"/>
</dbReference>
<dbReference type="InterPro" id="IPR036412">
    <property type="entry name" value="HAD-like_sf"/>
</dbReference>
<dbReference type="SFLD" id="SFLDG01140">
    <property type="entry name" value="C2.B:_Phosphomannomutase_and_P"/>
    <property type="match status" value="1"/>
</dbReference>
<proteinExistence type="inferred from homology"/>
<dbReference type="RefSeq" id="XP_067061814.1">
    <property type="nucleotide sequence ID" value="XM_067205877.1"/>
</dbReference>
<dbReference type="Gene3D" id="3.30.1240.10">
    <property type="match status" value="1"/>
</dbReference>
<organism evidence="6 7">
    <name type="scientific">Leishmania orientalis</name>
    <dbReference type="NCBI Taxonomy" id="2249476"/>
    <lineage>
        <taxon>Eukaryota</taxon>
        <taxon>Discoba</taxon>
        <taxon>Euglenozoa</taxon>
        <taxon>Kinetoplastea</taxon>
        <taxon>Metakinetoplastina</taxon>
        <taxon>Trypanosomatida</taxon>
        <taxon>Trypanosomatidae</taxon>
        <taxon>Leishmaniinae</taxon>
        <taxon>Leishmania</taxon>
    </lineage>
</organism>
<reference evidence="7" key="2">
    <citation type="journal article" date="2021" name="Sci. Data">
        <title>Chromosome-scale genome sequencing, assembly and annotation of six genomes from subfamily Leishmaniinae.</title>
        <authorList>
            <person name="Almutairi H."/>
            <person name="Urbaniak M.D."/>
            <person name="Bates M.D."/>
            <person name="Jariyapan N."/>
            <person name="Kwakye-Nuako G."/>
            <person name="Thomaz Soccol V."/>
            <person name="Al-Salem W.S."/>
            <person name="Dillon R.J."/>
            <person name="Bates P.A."/>
            <person name="Gatherer D."/>
        </authorList>
    </citation>
    <scope>NUCLEOTIDE SEQUENCE [LARGE SCALE GENOMIC DNA]</scope>
</reference>
<sequence length="289" mass="32220">MEARPYIAVASDMDGTFLSPDHRVSAYTQKIVHKLHHERQVPFILATGRHHTDVLATKQQIKLDGYMVTSNGARAHDPQGNLILKQDMDPSIAQKLACIAADWEDITTCIYQDDHWYVNRKTEDSAEHHQDSAEVLYPHLFDPESFDNYKGVYKVYYSSNNYALLEVLEQKIKGSYSHAVCVAYSLPDCMEVMAISVNKGMALAQVLKGFIFPNDTRSGEELLKACICFGDGENDVQMLMMAGTGCIMGNAQDRLLNALPLGKDPHLQVIGSNAHDGVAKKLAEVFQLE</sequence>
<dbReference type="Proteomes" id="UP000674143">
    <property type="component" value="Unassembled WGS sequence"/>
</dbReference>
<dbReference type="EMBL" id="JAFHLR010000028">
    <property type="protein sequence ID" value="KAG5474708.1"/>
    <property type="molecule type" value="Genomic_DNA"/>
</dbReference>
<comment type="similarity">
    <text evidence="5">Belongs to the HAD-like hydrolase superfamily. Cof family.</text>
</comment>
<dbReference type="PANTHER" id="PTHR47267:SF4">
    <property type="entry name" value="PYRIDOXAL PHOSPHATE PHOSPHATASE YIGL"/>
    <property type="match status" value="1"/>
</dbReference>
<evidence type="ECO:0008006" key="8">
    <source>
        <dbReference type="Google" id="ProtNLM"/>
    </source>
</evidence>
<dbReference type="PANTHER" id="PTHR47267">
    <property type="match status" value="1"/>
</dbReference>
<evidence type="ECO:0000256" key="4">
    <source>
        <dbReference type="ARBA" id="ARBA00022842"/>
    </source>
</evidence>
<dbReference type="SMR" id="A0A836H3X0"/>
<dbReference type="NCBIfam" id="TIGR00099">
    <property type="entry name" value="Cof-subfamily"/>
    <property type="match status" value="1"/>
</dbReference>
<evidence type="ECO:0000256" key="3">
    <source>
        <dbReference type="ARBA" id="ARBA00022801"/>
    </source>
</evidence>
<evidence type="ECO:0000256" key="5">
    <source>
        <dbReference type="ARBA" id="ARBA00034778"/>
    </source>
</evidence>
<dbReference type="SFLD" id="SFLDS00003">
    <property type="entry name" value="Haloacid_Dehalogenase"/>
    <property type="match status" value="1"/>
</dbReference>
<dbReference type="InterPro" id="IPR006379">
    <property type="entry name" value="HAD-SF_hydro_IIB"/>
</dbReference>
<evidence type="ECO:0000256" key="1">
    <source>
        <dbReference type="ARBA" id="ARBA00001946"/>
    </source>
</evidence>
<comment type="cofactor">
    <cofactor evidence="1">
        <name>Mg(2+)</name>
        <dbReference type="ChEBI" id="CHEBI:18420"/>
    </cofactor>
</comment>
<keyword evidence="4" id="KW-0460">Magnesium</keyword>
<dbReference type="KEGG" id="loi:92359811"/>
<accession>A0A836H3X0</accession>
<dbReference type="PROSITE" id="PS01229">
    <property type="entry name" value="COF_2"/>
    <property type="match status" value="1"/>
</dbReference>
<dbReference type="GeneID" id="92359811"/>
<reference evidence="7" key="1">
    <citation type="journal article" date="2021" name="Microbiol. Resour. Announc.">
        <title>LGAAP: Leishmaniinae Genome Assembly and Annotation Pipeline.</title>
        <authorList>
            <person name="Almutairi H."/>
            <person name="Urbaniak M.D."/>
            <person name="Bates M.D."/>
            <person name="Jariyapan N."/>
            <person name="Kwakye-Nuako G."/>
            <person name="Thomaz-Soccol V."/>
            <person name="Al-Salem W.S."/>
            <person name="Dillon R.J."/>
            <person name="Bates P.A."/>
            <person name="Gatherer D."/>
        </authorList>
    </citation>
    <scope>NUCLEOTIDE SEQUENCE [LARGE SCALE GENOMIC DNA]</scope>
</reference>
<dbReference type="Gene3D" id="3.40.50.1000">
    <property type="entry name" value="HAD superfamily/HAD-like"/>
    <property type="match status" value="1"/>
</dbReference>
<dbReference type="InterPro" id="IPR000150">
    <property type="entry name" value="Cof"/>
</dbReference>